<evidence type="ECO:0000256" key="5">
    <source>
        <dbReference type="ARBA" id="ARBA00023163"/>
    </source>
</evidence>
<evidence type="ECO:0000256" key="6">
    <source>
        <dbReference type="ARBA" id="ARBA00023242"/>
    </source>
</evidence>
<keyword evidence="9" id="KW-1185">Reference proteome</keyword>
<sequence length="647" mass="72047">MADTQPGAPKPTKACVNCRRQKMKCQIDDSPPCRRCKALKSECIFRPRANAAVIHRMPEISPSSTATATASFNFASSATDQASILSRLDTIEALLGIKKVPNDMSTLDAEDDLDIALDESDDGDFPFAGVGKALTRLREMTKSAQDQNIWSKKVVRQLWRSFHTHLPLLHFLADRKTFFTPTPLLLASILYISSLHHNSAEYASLAPGYFAATCSAIADLVMPSPAFDLGDSSEFEFKADEIAFNDILGLIMASLSSEAFIDATGSWISIGYRLLLDHCPHLERGPLDWKGLFSGLQVIDVEHASIHLCYPLLPKQPPQQQLQNLDRSQDTAYRGLAQMMHSGLSHFVGRGLPSIWSFVSGKGSGKLVNSEWTFTDQDLQVIRRWAKGLDDWLVRYNGASQPSEADRHGILILLQYHLHKLFVLSIYHPARGHDLGAHNITSTEKHELLISARAILRLRENDTGIWSNWDLVMVTLAALLVLRGFEDRMANEDDIALVQSHLRSLQGSQRPAPSVQHVLADRLEKAVQNMHSPVSHSPELIMTNANLDYSYTIFDQNTLPLANPSWLIQDPLTMTTKHAVQLSPTETRSNIPGQYHSNTMVPPPQNDAQTFQTRQWIQDQTSNMWPANLHRLFGHDESQAGNGSLGS</sequence>
<dbReference type="PANTHER" id="PTHR47338:SF5">
    <property type="entry name" value="ZN(II)2CYS6 TRANSCRIPTION FACTOR (EUROFUNG)"/>
    <property type="match status" value="1"/>
</dbReference>
<organism evidence="8 9">
    <name type="scientific">Talaromyces rugulosus</name>
    <name type="common">Penicillium rugulosum</name>
    <dbReference type="NCBI Taxonomy" id="121627"/>
    <lineage>
        <taxon>Eukaryota</taxon>
        <taxon>Fungi</taxon>
        <taxon>Dikarya</taxon>
        <taxon>Ascomycota</taxon>
        <taxon>Pezizomycotina</taxon>
        <taxon>Eurotiomycetes</taxon>
        <taxon>Eurotiomycetidae</taxon>
        <taxon>Eurotiales</taxon>
        <taxon>Trichocomaceae</taxon>
        <taxon>Talaromyces</taxon>
        <taxon>Talaromyces sect. Islandici</taxon>
    </lineage>
</organism>
<evidence type="ECO:0000256" key="4">
    <source>
        <dbReference type="ARBA" id="ARBA00023125"/>
    </source>
</evidence>
<dbReference type="InterPro" id="IPR001138">
    <property type="entry name" value="Zn2Cys6_DnaBD"/>
</dbReference>
<accession>A0A7H8R8K5</accession>
<keyword evidence="6" id="KW-0539">Nucleus</keyword>
<dbReference type="SMART" id="SM00066">
    <property type="entry name" value="GAL4"/>
    <property type="match status" value="1"/>
</dbReference>
<evidence type="ECO:0000256" key="2">
    <source>
        <dbReference type="ARBA" id="ARBA00022723"/>
    </source>
</evidence>
<dbReference type="PANTHER" id="PTHR47338">
    <property type="entry name" value="ZN(II)2CYS6 TRANSCRIPTION FACTOR (EUROFUNG)-RELATED"/>
    <property type="match status" value="1"/>
</dbReference>
<dbReference type="GO" id="GO:0003677">
    <property type="term" value="F:DNA binding"/>
    <property type="evidence" value="ECO:0007669"/>
    <property type="project" value="UniProtKB-KW"/>
</dbReference>
<evidence type="ECO:0000256" key="3">
    <source>
        <dbReference type="ARBA" id="ARBA00023015"/>
    </source>
</evidence>
<evidence type="ECO:0000256" key="1">
    <source>
        <dbReference type="ARBA" id="ARBA00004123"/>
    </source>
</evidence>
<dbReference type="KEGG" id="trg:TRUGW13939_09892"/>
<dbReference type="CDD" id="cd12148">
    <property type="entry name" value="fungal_TF_MHR"/>
    <property type="match status" value="1"/>
</dbReference>
<dbReference type="GO" id="GO:0005634">
    <property type="term" value="C:nucleus"/>
    <property type="evidence" value="ECO:0007669"/>
    <property type="project" value="UniProtKB-SubCell"/>
</dbReference>
<dbReference type="SUPFAM" id="SSF57701">
    <property type="entry name" value="Zn2/Cys6 DNA-binding domain"/>
    <property type="match status" value="1"/>
</dbReference>
<dbReference type="CDD" id="cd00067">
    <property type="entry name" value="GAL4"/>
    <property type="match status" value="1"/>
</dbReference>
<dbReference type="InterPro" id="IPR036864">
    <property type="entry name" value="Zn2-C6_fun-type_DNA-bd_sf"/>
</dbReference>
<dbReference type="PROSITE" id="PS00463">
    <property type="entry name" value="ZN2_CY6_FUNGAL_1"/>
    <property type="match status" value="1"/>
</dbReference>
<reference evidence="9" key="1">
    <citation type="submission" date="2020-06" db="EMBL/GenBank/DDBJ databases">
        <title>A chromosome-scale genome assembly of Talaromyces rugulosus W13939.</title>
        <authorList>
            <person name="Wang B."/>
            <person name="Guo L."/>
            <person name="Ye K."/>
            <person name="Wang L."/>
        </authorList>
    </citation>
    <scope>NUCLEOTIDE SEQUENCE [LARGE SCALE GENOMIC DNA]</scope>
    <source>
        <strain evidence="9">W13939</strain>
    </source>
</reference>
<keyword evidence="5" id="KW-0804">Transcription</keyword>
<evidence type="ECO:0000259" key="7">
    <source>
        <dbReference type="PROSITE" id="PS50048"/>
    </source>
</evidence>
<name>A0A7H8R8K5_TALRU</name>
<dbReference type="GeneID" id="55997374"/>
<dbReference type="Proteomes" id="UP000509510">
    <property type="component" value="Chromosome V"/>
</dbReference>
<keyword evidence="4" id="KW-0238">DNA-binding</keyword>
<dbReference type="AlphaFoldDB" id="A0A7H8R8K5"/>
<comment type="subcellular location">
    <subcellularLocation>
        <location evidence="1">Nucleus</location>
    </subcellularLocation>
</comment>
<dbReference type="Pfam" id="PF00172">
    <property type="entry name" value="Zn_clus"/>
    <property type="match status" value="1"/>
</dbReference>
<dbReference type="InterPro" id="IPR050815">
    <property type="entry name" value="TF_fung"/>
</dbReference>
<protein>
    <recommendedName>
        <fullName evidence="7">Zn(2)-C6 fungal-type domain-containing protein</fullName>
    </recommendedName>
</protein>
<dbReference type="RefSeq" id="XP_035348904.1">
    <property type="nucleotide sequence ID" value="XM_035493011.1"/>
</dbReference>
<dbReference type="GO" id="GO:0008270">
    <property type="term" value="F:zinc ion binding"/>
    <property type="evidence" value="ECO:0007669"/>
    <property type="project" value="InterPro"/>
</dbReference>
<dbReference type="PROSITE" id="PS50048">
    <property type="entry name" value="ZN2_CY6_FUNGAL_2"/>
    <property type="match status" value="1"/>
</dbReference>
<evidence type="ECO:0000313" key="9">
    <source>
        <dbReference type="Proteomes" id="UP000509510"/>
    </source>
</evidence>
<feature type="domain" description="Zn(2)-C6 fungal-type" evidence="7">
    <location>
        <begin position="14"/>
        <end position="45"/>
    </location>
</feature>
<dbReference type="Gene3D" id="4.10.240.10">
    <property type="entry name" value="Zn(2)-C6 fungal-type DNA-binding domain"/>
    <property type="match status" value="1"/>
</dbReference>
<dbReference type="EMBL" id="CP055902">
    <property type="protein sequence ID" value="QKX62730.1"/>
    <property type="molecule type" value="Genomic_DNA"/>
</dbReference>
<gene>
    <name evidence="8" type="ORF">TRUGW13939_09892</name>
</gene>
<proteinExistence type="predicted"/>
<keyword evidence="2" id="KW-0479">Metal-binding</keyword>
<evidence type="ECO:0000313" key="8">
    <source>
        <dbReference type="EMBL" id="QKX62730.1"/>
    </source>
</evidence>
<dbReference type="GO" id="GO:0000981">
    <property type="term" value="F:DNA-binding transcription factor activity, RNA polymerase II-specific"/>
    <property type="evidence" value="ECO:0007669"/>
    <property type="project" value="InterPro"/>
</dbReference>
<keyword evidence="3" id="KW-0805">Transcription regulation</keyword>
<dbReference type="OrthoDB" id="39175at2759"/>